<accession>A0A075I0H0</accession>
<dbReference type="EMBL" id="KF901187">
    <property type="protein sequence ID" value="AIF21300.1"/>
    <property type="molecule type" value="Genomic_DNA"/>
</dbReference>
<dbReference type="AlphaFoldDB" id="A0A075I0H0"/>
<organism evidence="2">
    <name type="scientific">uncultured marine group II/III euryarchaeote KM3_99_A09</name>
    <dbReference type="NCBI Taxonomy" id="1456549"/>
    <lineage>
        <taxon>Archaea</taxon>
        <taxon>Methanobacteriati</taxon>
        <taxon>Methanobacteriota</taxon>
        <taxon>environmental samples</taxon>
    </lineage>
</organism>
<reference evidence="2" key="1">
    <citation type="journal article" date="2014" name="Genome Biol. Evol.">
        <title>Pangenome evidence for extensive interdomain horizontal transfer affecting lineage core and shell genes in uncultured planktonic thaumarchaeota and euryarchaeota.</title>
        <authorList>
            <person name="Deschamps P."/>
            <person name="Zivanovic Y."/>
            <person name="Moreira D."/>
            <person name="Rodriguez-Valera F."/>
            <person name="Lopez-Garcia P."/>
        </authorList>
    </citation>
    <scope>NUCLEOTIDE SEQUENCE</scope>
</reference>
<feature type="transmembrane region" description="Helical" evidence="1">
    <location>
        <begin position="82"/>
        <end position="104"/>
    </location>
</feature>
<evidence type="ECO:0000313" key="2">
    <source>
        <dbReference type="EMBL" id="AIF21300.1"/>
    </source>
</evidence>
<evidence type="ECO:0000256" key="1">
    <source>
        <dbReference type="SAM" id="Phobius"/>
    </source>
</evidence>
<protein>
    <submittedName>
        <fullName evidence="2">Uncharacterized protein</fullName>
    </submittedName>
</protein>
<keyword evidence="1" id="KW-0472">Membrane</keyword>
<name>A0A075I0H0_9EURY</name>
<feature type="transmembrane region" description="Helical" evidence="1">
    <location>
        <begin position="52"/>
        <end position="70"/>
    </location>
</feature>
<sequence>MGGESVAEESPEGIVERLRYSLEDRPKWQTPFMAIIVILSEITGGVGPWGAIRPLIATALAIIPFLYLGQHFNRQHSKAFDWTALQVPLLFCLLWPLLWFWSIFDAYQTSMLSVADQYSVA</sequence>
<proteinExistence type="predicted"/>
<keyword evidence="1" id="KW-0812">Transmembrane</keyword>
<keyword evidence="1" id="KW-1133">Transmembrane helix</keyword>